<comment type="caution">
    <text evidence="1">The sequence shown here is derived from an EMBL/GenBank/DDBJ whole genome shotgun (WGS) entry which is preliminary data.</text>
</comment>
<protein>
    <submittedName>
        <fullName evidence="1">Uncharacterized protein</fullName>
    </submittedName>
</protein>
<dbReference type="Gramene" id="mRNA:HanXRQr2_Chr11g0468201">
    <property type="protein sequence ID" value="CDS:HanXRQr2_Chr11g0468201.1"/>
    <property type="gene ID" value="HanXRQr2_Chr11g0468201"/>
</dbReference>
<proteinExistence type="predicted"/>
<reference evidence="1" key="1">
    <citation type="journal article" date="2017" name="Nature">
        <title>The sunflower genome provides insights into oil metabolism, flowering and Asterid evolution.</title>
        <authorList>
            <person name="Badouin H."/>
            <person name="Gouzy J."/>
            <person name="Grassa C.J."/>
            <person name="Murat F."/>
            <person name="Staton S.E."/>
            <person name="Cottret L."/>
            <person name="Lelandais-Briere C."/>
            <person name="Owens G.L."/>
            <person name="Carrere S."/>
            <person name="Mayjonade B."/>
            <person name="Legrand L."/>
            <person name="Gill N."/>
            <person name="Kane N.C."/>
            <person name="Bowers J.E."/>
            <person name="Hubner S."/>
            <person name="Bellec A."/>
            <person name="Berard A."/>
            <person name="Berges H."/>
            <person name="Blanchet N."/>
            <person name="Boniface M.C."/>
            <person name="Brunel D."/>
            <person name="Catrice O."/>
            <person name="Chaidir N."/>
            <person name="Claudel C."/>
            <person name="Donnadieu C."/>
            <person name="Faraut T."/>
            <person name="Fievet G."/>
            <person name="Helmstetter N."/>
            <person name="King M."/>
            <person name="Knapp S.J."/>
            <person name="Lai Z."/>
            <person name="Le Paslier M.C."/>
            <person name="Lippi Y."/>
            <person name="Lorenzon L."/>
            <person name="Mandel J.R."/>
            <person name="Marage G."/>
            <person name="Marchand G."/>
            <person name="Marquand E."/>
            <person name="Bret-Mestries E."/>
            <person name="Morien E."/>
            <person name="Nambeesan S."/>
            <person name="Nguyen T."/>
            <person name="Pegot-Espagnet P."/>
            <person name="Pouilly N."/>
            <person name="Raftis F."/>
            <person name="Sallet E."/>
            <person name="Schiex T."/>
            <person name="Thomas J."/>
            <person name="Vandecasteele C."/>
            <person name="Vares D."/>
            <person name="Vear F."/>
            <person name="Vautrin S."/>
            <person name="Crespi M."/>
            <person name="Mangin B."/>
            <person name="Burke J.M."/>
            <person name="Salse J."/>
            <person name="Munos S."/>
            <person name="Vincourt P."/>
            <person name="Rieseberg L.H."/>
            <person name="Langlade N.B."/>
        </authorList>
    </citation>
    <scope>NUCLEOTIDE SEQUENCE</scope>
    <source>
        <tissue evidence="1">Leaves</tissue>
    </source>
</reference>
<evidence type="ECO:0000313" key="1">
    <source>
        <dbReference type="EMBL" id="KAF5780101.1"/>
    </source>
</evidence>
<dbReference type="AlphaFoldDB" id="A0A9K3HKP4"/>
<evidence type="ECO:0000313" key="2">
    <source>
        <dbReference type="Proteomes" id="UP000215914"/>
    </source>
</evidence>
<name>A0A9K3HKP4_HELAN</name>
<reference evidence="1" key="2">
    <citation type="submission" date="2020-06" db="EMBL/GenBank/DDBJ databases">
        <title>Helianthus annuus Genome sequencing and assembly Release 2.</title>
        <authorList>
            <person name="Gouzy J."/>
            <person name="Langlade N."/>
            <person name="Munos S."/>
        </authorList>
    </citation>
    <scope>NUCLEOTIDE SEQUENCE</scope>
    <source>
        <tissue evidence="1">Leaves</tissue>
    </source>
</reference>
<keyword evidence="2" id="KW-1185">Reference proteome</keyword>
<accession>A0A9K3HKP4</accession>
<dbReference type="Proteomes" id="UP000215914">
    <property type="component" value="Unassembled WGS sequence"/>
</dbReference>
<gene>
    <name evidence="1" type="ORF">HanXRQr2_Chr11g0468201</name>
</gene>
<sequence>MAPMEVTARKATGKRIELGEKMRTTSYLEMLKEWCRTWASWVMCCLSWKKVIVLWVYGSINAGELEWVWRLRKRKSVMEVVGDCG</sequence>
<organism evidence="1 2">
    <name type="scientific">Helianthus annuus</name>
    <name type="common">Common sunflower</name>
    <dbReference type="NCBI Taxonomy" id="4232"/>
    <lineage>
        <taxon>Eukaryota</taxon>
        <taxon>Viridiplantae</taxon>
        <taxon>Streptophyta</taxon>
        <taxon>Embryophyta</taxon>
        <taxon>Tracheophyta</taxon>
        <taxon>Spermatophyta</taxon>
        <taxon>Magnoliopsida</taxon>
        <taxon>eudicotyledons</taxon>
        <taxon>Gunneridae</taxon>
        <taxon>Pentapetalae</taxon>
        <taxon>asterids</taxon>
        <taxon>campanulids</taxon>
        <taxon>Asterales</taxon>
        <taxon>Asteraceae</taxon>
        <taxon>Asteroideae</taxon>
        <taxon>Heliantheae alliance</taxon>
        <taxon>Heliantheae</taxon>
        <taxon>Helianthus</taxon>
    </lineage>
</organism>
<dbReference type="EMBL" id="MNCJ02000326">
    <property type="protein sequence ID" value="KAF5780101.1"/>
    <property type="molecule type" value="Genomic_DNA"/>
</dbReference>